<evidence type="ECO:0000256" key="6">
    <source>
        <dbReference type="PIRSR" id="PIRSR602401-1"/>
    </source>
</evidence>
<dbReference type="InterPro" id="IPR001128">
    <property type="entry name" value="Cyt_P450"/>
</dbReference>
<comment type="cofactor">
    <cofactor evidence="1 6">
        <name>heme</name>
        <dbReference type="ChEBI" id="CHEBI:30413"/>
    </cofactor>
</comment>
<reference evidence="8 9" key="1">
    <citation type="journal article" date="2017" name="BMC Genomics">
        <title>Chromosome level assembly and secondary metabolite potential of the parasitic fungus Cordyceps militaris.</title>
        <authorList>
            <person name="Kramer G.J."/>
            <person name="Nodwell J.R."/>
        </authorList>
    </citation>
    <scope>NUCLEOTIDE SEQUENCE [LARGE SCALE GENOMIC DNA]</scope>
    <source>
        <strain evidence="8 9">ATCC 34164</strain>
    </source>
</reference>
<sequence length="489" mass="55674">MEYLDPISDDCMISLDRCSVGLLWYVTTRPHTIATLFDQVSRYQLWRFINTTTGKVHLETERLHRQYGPIVRVSPNELSFGSVESWKAIYGASSTERRIPPKGEFWDIFGAGFAKSCIASERDPARHGEMKKMLSAAFSQRSLLEQEGIVSETIDLFVRIIGEEAAAAELGPAAGLDMVKWFDMVSFDVLGEMAFGESFHSLESGSRHFWSALVEDHMYLVTLIDNIAHLGAVAKMMGYLIPSRLLVKNKVSQYSRDKVDNRRKDFISLLVSKVHNGEMDKEELAAHVSTLVIAGGETVATSLSGTIFFLLRHPERMRRLTNEIRDRFPQYEDITAAEAQRLPYLQAVINESLRLYPPASQGFPRISPGFQVHGQHIPAGTEIYTSTWTVSHDEQYFLEPMSFLPERWLDTKTTDRREASQPFSLGPRGCLGRNFAWMEINLILSKMLWTYNLELVDQDLDFVGLGHVFIMWSKPKLHVKLKKRAETLI</sequence>
<dbReference type="PROSITE" id="PS00086">
    <property type="entry name" value="CYTOCHROME_P450"/>
    <property type="match status" value="1"/>
</dbReference>
<dbReference type="InterPro" id="IPR002401">
    <property type="entry name" value="Cyt_P450_E_grp-I"/>
</dbReference>
<dbReference type="EMBL" id="CP023322">
    <property type="protein sequence ID" value="ATY58321.1"/>
    <property type="molecule type" value="Genomic_DNA"/>
</dbReference>
<keyword evidence="4 6" id="KW-0479">Metal-binding</keyword>
<dbReference type="PANTHER" id="PTHR24305">
    <property type="entry name" value="CYTOCHROME P450"/>
    <property type="match status" value="1"/>
</dbReference>
<evidence type="ECO:0000256" key="1">
    <source>
        <dbReference type="ARBA" id="ARBA00001971"/>
    </source>
</evidence>
<dbReference type="PRINTS" id="PR00385">
    <property type="entry name" value="P450"/>
</dbReference>
<dbReference type="GO" id="GO:0004497">
    <property type="term" value="F:monooxygenase activity"/>
    <property type="evidence" value="ECO:0007669"/>
    <property type="project" value="UniProtKB-KW"/>
</dbReference>
<dbReference type="VEuPathDB" id="FungiDB:A9K55_003349"/>
<dbReference type="InterPro" id="IPR036396">
    <property type="entry name" value="Cyt_P450_sf"/>
</dbReference>
<proteinExistence type="inferred from homology"/>
<dbReference type="InterPro" id="IPR050121">
    <property type="entry name" value="Cytochrome_P450_monoxygenase"/>
</dbReference>
<evidence type="ECO:0000256" key="5">
    <source>
        <dbReference type="ARBA" id="ARBA00023004"/>
    </source>
</evidence>
<dbReference type="PANTHER" id="PTHR24305:SF210">
    <property type="entry name" value="CYTOCHROME P450 MONOOXYGENASE ASQL-RELATED"/>
    <property type="match status" value="1"/>
</dbReference>
<evidence type="ECO:0000256" key="2">
    <source>
        <dbReference type="ARBA" id="ARBA00010617"/>
    </source>
</evidence>
<dbReference type="GO" id="GO:0016705">
    <property type="term" value="F:oxidoreductase activity, acting on paired donors, with incorporation or reduction of molecular oxygen"/>
    <property type="evidence" value="ECO:0007669"/>
    <property type="project" value="InterPro"/>
</dbReference>
<evidence type="ECO:0000313" key="9">
    <source>
        <dbReference type="Proteomes" id="UP000323067"/>
    </source>
</evidence>
<accession>A0A2H4S5D6</accession>
<dbReference type="GO" id="GO:0020037">
    <property type="term" value="F:heme binding"/>
    <property type="evidence" value="ECO:0007669"/>
    <property type="project" value="InterPro"/>
</dbReference>
<keyword evidence="7" id="KW-0560">Oxidoreductase</keyword>
<dbReference type="VEuPathDB" id="FungiDB:CCM_05985"/>
<dbReference type="InterPro" id="IPR017972">
    <property type="entry name" value="Cyt_P450_CS"/>
</dbReference>
<name>A0A2H4S5D6_CORMI</name>
<evidence type="ECO:0000256" key="4">
    <source>
        <dbReference type="ARBA" id="ARBA00022723"/>
    </source>
</evidence>
<organism evidence="8 9">
    <name type="scientific">Cordyceps militaris</name>
    <name type="common">Caterpillar fungus</name>
    <name type="synonym">Clavaria militaris</name>
    <dbReference type="NCBI Taxonomy" id="73501"/>
    <lineage>
        <taxon>Eukaryota</taxon>
        <taxon>Fungi</taxon>
        <taxon>Dikarya</taxon>
        <taxon>Ascomycota</taxon>
        <taxon>Pezizomycotina</taxon>
        <taxon>Sordariomycetes</taxon>
        <taxon>Hypocreomycetidae</taxon>
        <taxon>Hypocreales</taxon>
        <taxon>Cordycipitaceae</taxon>
        <taxon>Cordyceps</taxon>
    </lineage>
</organism>
<feature type="binding site" description="axial binding residue" evidence="6">
    <location>
        <position position="430"/>
    </location>
    <ligand>
        <name>heme</name>
        <dbReference type="ChEBI" id="CHEBI:30413"/>
    </ligand>
    <ligandPart>
        <name>Fe</name>
        <dbReference type="ChEBI" id="CHEBI:18248"/>
    </ligandPart>
</feature>
<keyword evidence="7" id="KW-0503">Monooxygenase</keyword>
<dbReference type="SUPFAM" id="SSF48264">
    <property type="entry name" value="Cytochrome P450"/>
    <property type="match status" value="1"/>
</dbReference>
<gene>
    <name evidence="8" type="ORF">A9K55_003349</name>
</gene>
<dbReference type="PRINTS" id="PR00463">
    <property type="entry name" value="EP450I"/>
</dbReference>
<evidence type="ECO:0000256" key="7">
    <source>
        <dbReference type="RuleBase" id="RU000461"/>
    </source>
</evidence>
<protein>
    <submittedName>
        <fullName evidence="8">Cytochrome P450</fullName>
    </submittedName>
</protein>
<dbReference type="Gene3D" id="1.10.630.10">
    <property type="entry name" value="Cytochrome P450"/>
    <property type="match status" value="1"/>
</dbReference>
<dbReference type="CDD" id="cd11058">
    <property type="entry name" value="CYP60B-like"/>
    <property type="match status" value="1"/>
</dbReference>
<comment type="similarity">
    <text evidence="2 7">Belongs to the cytochrome P450 family.</text>
</comment>
<keyword evidence="5 6" id="KW-0408">Iron</keyword>
<dbReference type="GO" id="GO:0005506">
    <property type="term" value="F:iron ion binding"/>
    <property type="evidence" value="ECO:0007669"/>
    <property type="project" value="InterPro"/>
</dbReference>
<evidence type="ECO:0000313" key="8">
    <source>
        <dbReference type="EMBL" id="ATY58321.1"/>
    </source>
</evidence>
<evidence type="ECO:0000256" key="3">
    <source>
        <dbReference type="ARBA" id="ARBA00022617"/>
    </source>
</evidence>
<dbReference type="Pfam" id="PF00067">
    <property type="entry name" value="p450"/>
    <property type="match status" value="1"/>
</dbReference>
<keyword evidence="3 6" id="KW-0349">Heme</keyword>
<dbReference type="Proteomes" id="UP000323067">
    <property type="component" value="Chromosome iv"/>
</dbReference>
<dbReference type="AlphaFoldDB" id="A0A2H4S5D6"/>